<protein>
    <recommendedName>
        <fullName evidence="4">Bacterial OB-fold domain-containing protein</fullName>
    </recommendedName>
</protein>
<evidence type="ECO:0008006" key="4">
    <source>
        <dbReference type="Google" id="ProtNLM"/>
    </source>
</evidence>
<accession>A0A1Q2MF15</accession>
<keyword evidence="3" id="KW-1185">Reference proteome</keyword>
<feature type="chain" id="PRO_5013247471" description="Bacterial OB-fold domain-containing protein" evidence="1">
    <location>
        <begin position="23"/>
        <end position="126"/>
    </location>
</feature>
<dbReference type="RefSeq" id="WP_186804641.1">
    <property type="nucleotide sequence ID" value="NZ_CP019646.1"/>
</dbReference>
<evidence type="ECO:0000313" key="2">
    <source>
        <dbReference type="EMBL" id="AQQ71244.1"/>
    </source>
</evidence>
<dbReference type="EMBL" id="CP019646">
    <property type="protein sequence ID" value="AQQ71244.1"/>
    <property type="molecule type" value="Genomic_DNA"/>
</dbReference>
<reference evidence="3" key="1">
    <citation type="submission" date="2017-02" db="EMBL/GenBank/DDBJ databases">
        <title>Comparative genomics and description of representatives of a novel lineage of planctomycetes thriving in anoxic sediments.</title>
        <authorList>
            <person name="Spring S."/>
            <person name="Bunk B."/>
            <person name="Sproer C."/>
        </authorList>
    </citation>
    <scope>NUCLEOTIDE SEQUENCE [LARGE SCALE GENOMIC DNA]</scope>
    <source>
        <strain evidence="3">SM-Chi-D1</strain>
    </source>
</reference>
<evidence type="ECO:0000256" key="1">
    <source>
        <dbReference type="SAM" id="SignalP"/>
    </source>
</evidence>
<gene>
    <name evidence="2" type="ORF">SMSP2_01610</name>
</gene>
<name>A0A1Q2MF15_9BACT</name>
<evidence type="ECO:0000313" key="3">
    <source>
        <dbReference type="Proteomes" id="UP000188181"/>
    </source>
</evidence>
<keyword evidence="1" id="KW-0732">Signal</keyword>
<dbReference type="Proteomes" id="UP000188181">
    <property type="component" value="Chromosome"/>
</dbReference>
<sequence>MKKTMINITASAVILAAALFIAGCGEKETEQYGSAITSQETVSVKEILSEPESFTDKPVVIEGEIAAVCPSGCWFDLNSDGLEIHVDIKPSGFEIPQKQGSQAAVEGTVELTGGQVNFIGTGVRIK</sequence>
<feature type="signal peptide" evidence="1">
    <location>
        <begin position="1"/>
        <end position="22"/>
    </location>
</feature>
<proteinExistence type="predicted"/>
<organism evidence="2 3">
    <name type="scientific">Limihaloglobus sulfuriphilus</name>
    <dbReference type="NCBI Taxonomy" id="1851148"/>
    <lineage>
        <taxon>Bacteria</taxon>
        <taxon>Pseudomonadati</taxon>
        <taxon>Planctomycetota</taxon>
        <taxon>Phycisphaerae</taxon>
        <taxon>Sedimentisphaerales</taxon>
        <taxon>Sedimentisphaeraceae</taxon>
        <taxon>Limihaloglobus</taxon>
    </lineage>
</organism>
<dbReference type="KEGG" id="pbas:SMSP2_01610"/>
<dbReference type="STRING" id="1851148.SMSP2_01610"/>
<dbReference type="AlphaFoldDB" id="A0A1Q2MF15"/>
<dbReference type="PROSITE" id="PS51257">
    <property type="entry name" value="PROKAR_LIPOPROTEIN"/>
    <property type="match status" value="1"/>
</dbReference>